<dbReference type="STRING" id="44941.A0A397VRA3"/>
<dbReference type="AlphaFoldDB" id="A0A397VRA3"/>
<dbReference type="Proteomes" id="UP000266673">
    <property type="component" value="Unassembled WGS sequence"/>
</dbReference>
<comment type="caution">
    <text evidence="1">The sequence shown here is derived from an EMBL/GenBank/DDBJ whole genome shotgun (WGS) entry which is preliminary data.</text>
</comment>
<keyword evidence="2" id="KW-1185">Reference proteome</keyword>
<protein>
    <submittedName>
        <fullName evidence="1">Uncharacterized protein</fullName>
    </submittedName>
</protein>
<organism evidence="1 2">
    <name type="scientific">Gigaspora rosea</name>
    <dbReference type="NCBI Taxonomy" id="44941"/>
    <lineage>
        <taxon>Eukaryota</taxon>
        <taxon>Fungi</taxon>
        <taxon>Fungi incertae sedis</taxon>
        <taxon>Mucoromycota</taxon>
        <taxon>Glomeromycotina</taxon>
        <taxon>Glomeromycetes</taxon>
        <taxon>Diversisporales</taxon>
        <taxon>Gigasporaceae</taxon>
        <taxon>Gigaspora</taxon>
    </lineage>
</organism>
<reference evidence="1 2" key="1">
    <citation type="submission" date="2018-06" db="EMBL/GenBank/DDBJ databases">
        <title>Comparative genomics reveals the genomic features of Rhizophagus irregularis, R. cerebriforme, R. diaphanum and Gigaspora rosea, and their symbiotic lifestyle signature.</title>
        <authorList>
            <person name="Morin E."/>
            <person name="San Clemente H."/>
            <person name="Chen E.C.H."/>
            <person name="De La Providencia I."/>
            <person name="Hainaut M."/>
            <person name="Kuo A."/>
            <person name="Kohler A."/>
            <person name="Murat C."/>
            <person name="Tang N."/>
            <person name="Roy S."/>
            <person name="Loubradou J."/>
            <person name="Henrissat B."/>
            <person name="Grigoriev I.V."/>
            <person name="Corradi N."/>
            <person name="Roux C."/>
            <person name="Martin F.M."/>
        </authorList>
    </citation>
    <scope>NUCLEOTIDE SEQUENCE [LARGE SCALE GENOMIC DNA]</scope>
    <source>
        <strain evidence="1 2">DAOM 194757</strain>
    </source>
</reference>
<proteinExistence type="predicted"/>
<evidence type="ECO:0000313" key="1">
    <source>
        <dbReference type="EMBL" id="RIB22463.1"/>
    </source>
</evidence>
<dbReference type="OrthoDB" id="2408522at2759"/>
<gene>
    <name evidence="1" type="ORF">C2G38_2173937</name>
</gene>
<dbReference type="EMBL" id="QKWP01000308">
    <property type="protein sequence ID" value="RIB22463.1"/>
    <property type="molecule type" value="Genomic_DNA"/>
</dbReference>
<accession>A0A397VRA3</accession>
<evidence type="ECO:0000313" key="2">
    <source>
        <dbReference type="Proteomes" id="UP000266673"/>
    </source>
</evidence>
<sequence length="151" mass="17114">MENQMHTRYKINEYIYKVGNLVKIQIAKIDRGPGDRCALFCKIFTVLPNNRYHVICRFGVLKNAFPASEVVSLGPKEFPELDDPPINKTISIVKAARLQSNSFASDKGYNCKGDWIVLLQGVLVKKQMLYVEADAILKILNVNIKLKSWGN</sequence>
<name>A0A397VRA3_9GLOM</name>